<dbReference type="GO" id="GO:0004497">
    <property type="term" value="F:monooxygenase activity"/>
    <property type="evidence" value="ECO:0007669"/>
    <property type="project" value="InterPro"/>
</dbReference>
<reference evidence="3" key="1">
    <citation type="journal article" date="2016" name="Int. J. Syst. Evol. Microbiol.">
        <title>Pseudoxanthomonas helianthi sp. nov., isolated from roots of Jerusalem artichoke (Helianthus tuberosus).</title>
        <authorList>
            <person name="Kittiwongwattana C."/>
            <person name="Thawai C."/>
        </authorList>
    </citation>
    <scope>NUCLEOTIDE SEQUENCE</scope>
    <source>
        <strain evidence="3">110414</strain>
    </source>
</reference>
<feature type="binding site" evidence="2">
    <location>
        <position position="344"/>
    </location>
    <ligand>
        <name>L-tryptophan</name>
        <dbReference type="ChEBI" id="CHEBI:57912"/>
    </ligand>
</feature>
<comment type="caution">
    <text evidence="3">The sequence shown here is derived from an EMBL/GenBank/DDBJ whole genome shotgun (WGS) entry which is preliminary data.</text>
</comment>
<dbReference type="Pfam" id="PF04820">
    <property type="entry name" value="Trp_halogenase"/>
    <property type="match status" value="1"/>
</dbReference>
<keyword evidence="4" id="KW-1185">Reference proteome</keyword>
<feature type="binding site" evidence="2">
    <location>
        <position position="79"/>
    </location>
    <ligand>
        <name>7-chloro-L-tryptophan</name>
        <dbReference type="ChEBI" id="CHEBI:58713"/>
    </ligand>
</feature>
<keyword evidence="2" id="KW-0274">FAD</keyword>
<dbReference type="Gene3D" id="3.50.50.60">
    <property type="entry name" value="FAD/NAD(P)-binding domain"/>
    <property type="match status" value="1"/>
</dbReference>
<dbReference type="PANTHER" id="PTHR43747:SF4">
    <property type="entry name" value="FLAVIN-DEPENDENT TRYPTOPHAN HALOGENASE"/>
    <property type="match status" value="1"/>
</dbReference>
<dbReference type="InterPro" id="IPR050816">
    <property type="entry name" value="Flavin-dep_Halogenase_NPB"/>
</dbReference>
<reference evidence="3" key="2">
    <citation type="submission" date="2021-03" db="EMBL/GenBank/DDBJ databases">
        <authorList>
            <person name="Cao W."/>
        </authorList>
    </citation>
    <scope>NUCLEOTIDE SEQUENCE</scope>
    <source>
        <strain evidence="3">110414</strain>
    </source>
</reference>
<dbReference type="InterPro" id="IPR006905">
    <property type="entry name" value="Flavin_halogenase"/>
</dbReference>
<evidence type="ECO:0000313" key="4">
    <source>
        <dbReference type="Proteomes" id="UP000673447"/>
    </source>
</evidence>
<dbReference type="InterPro" id="IPR033856">
    <property type="entry name" value="Trp_halogen"/>
</dbReference>
<name>A0A940X5G8_9GAMM</name>
<dbReference type="SUPFAM" id="SSF51905">
    <property type="entry name" value="FAD/NAD(P)-binding domain"/>
    <property type="match status" value="1"/>
</dbReference>
<dbReference type="Proteomes" id="UP000673447">
    <property type="component" value="Unassembled WGS sequence"/>
</dbReference>
<feature type="binding site" evidence="2">
    <location>
        <position position="348"/>
    </location>
    <ligand>
        <name>FAD</name>
        <dbReference type="ChEBI" id="CHEBI:57692"/>
    </ligand>
</feature>
<keyword evidence="2" id="KW-0547">Nucleotide-binding</keyword>
<evidence type="ECO:0000256" key="2">
    <source>
        <dbReference type="PIRSR" id="PIRSR011396-2"/>
    </source>
</evidence>
<keyword evidence="2" id="KW-0285">Flavoprotein</keyword>
<dbReference type="AlphaFoldDB" id="A0A940X5G8"/>
<dbReference type="PIRSF" id="PIRSF011396">
    <property type="entry name" value="Trp_halogenase"/>
    <property type="match status" value="1"/>
</dbReference>
<accession>A0A940X5G8</accession>
<sequence>MTDNRIRKVIIVGGGSAGWMTAAFLSQALGKDMDLHLVESDEIGIVGVGEATIPPIVNFNKALGIDEDEFIKATQATFKLGIQFRDWGAIGETYTHGFGTMGHSTGVVDFPHFWLKMRQAGKADGLENYSINLLACEKNKFMRATDKYPNSPLQDIAHAFHFDAGLYARFLRRYAEQHGAVRIEGRISSVQQHPESGFVTSVTLANGDVHAADLFVDCSGFHGLLIERTLQTGYEDWSHLLPCNRALAVPCASVSPLTPYTRSTAHKAGWQWRIPLQSRIGNGHVYCSEYMSDDEAANILMRNLDGEALADPRPIKFTTGRRKQFWNKNVVAVGLAGGFMEPLESTSIHLVQKAISRLVAFFPNRNFDQADIDEFNRQSIQEYEQIRDFIVLHYHATRRDDSEFWNYCRTMPIPDTLRHKVELFRSNGRVYRINNELFSEVSWFQVMYGQGIHPHGYHGLADAKPEAFVEGMLADVRRVMHGVVDLMPTHEEFIAQNCKAEPVAR</sequence>
<feature type="active site" evidence="1">
    <location>
        <position position="79"/>
    </location>
</feature>
<protein>
    <submittedName>
        <fullName evidence="3">Tryptophan 7-halogenase</fullName>
    </submittedName>
</protein>
<dbReference type="EMBL" id="JAGKTC010000002">
    <property type="protein sequence ID" value="MBP3984790.1"/>
    <property type="molecule type" value="Genomic_DNA"/>
</dbReference>
<feature type="binding site" evidence="2">
    <location>
        <begin position="14"/>
        <end position="17"/>
    </location>
    <ligand>
        <name>FAD</name>
        <dbReference type="ChEBI" id="CHEBI:57692"/>
    </ligand>
</feature>
<feature type="binding site" evidence="2">
    <location>
        <position position="335"/>
    </location>
    <ligand>
        <name>FAD</name>
        <dbReference type="ChEBI" id="CHEBI:57692"/>
    </ligand>
</feature>
<proteinExistence type="predicted"/>
<evidence type="ECO:0000256" key="1">
    <source>
        <dbReference type="PIRSR" id="PIRSR011396-1"/>
    </source>
</evidence>
<dbReference type="PANTHER" id="PTHR43747">
    <property type="entry name" value="FAD-BINDING PROTEIN"/>
    <property type="match status" value="1"/>
</dbReference>
<organism evidence="3 4">
    <name type="scientific">Pseudoxanthomonas helianthi</name>
    <dbReference type="NCBI Taxonomy" id="1453541"/>
    <lineage>
        <taxon>Bacteria</taxon>
        <taxon>Pseudomonadati</taxon>
        <taxon>Pseudomonadota</taxon>
        <taxon>Gammaproteobacteria</taxon>
        <taxon>Lysobacterales</taxon>
        <taxon>Lysobacteraceae</taxon>
        <taxon>Pseudoxanthomonas</taxon>
    </lineage>
</organism>
<dbReference type="GO" id="GO:0000166">
    <property type="term" value="F:nucleotide binding"/>
    <property type="evidence" value="ECO:0007669"/>
    <property type="project" value="UniProtKB-KW"/>
</dbReference>
<dbReference type="RefSeq" id="WP_210536648.1">
    <property type="nucleotide sequence ID" value="NZ_JAGKTC010000002.1"/>
</dbReference>
<dbReference type="InterPro" id="IPR036188">
    <property type="entry name" value="FAD/NAD-bd_sf"/>
</dbReference>
<evidence type="ECO:0000313" key="3">
    <source>
        <dbReference type="EMBL" id="MBP3984790.1"/>
    </source>
</evidence>
<gene>
    <name evidence="3" type="ORF">J5837_10225</name>
</gene>